<gene>
    <name evidence="2" type="ORF">N7449_006628</name>
</gene>
<dbReference type="AlphaFoldDB" id="A0A9W9MBW7"/>
<keyword evidence="3" id="KW-1185">Reference proteome</keyword>
<evidence type="ECO:0008006" key="4">
    <source>
        <dbReference type="Google" id="ProtNLM"/>
    </source>
</evidence>
<evidence type="ECO:0000313" key="3">
    <source>
        <dbReference type="Proteomes" id="UP001150942"/>
    </source>
</evidence>
<comment type="caution">
    <text evidence="2">The sequence shown here is derived from an EMBL/GenBank/DDBJ whole genome shotgun (WGS) entry which is preliminary data.</text>
</comment>
<dbReference type="EMBL" id="JAPQKQ010000005">
    <property type="protein sequence ID" value="KAJ5196149.1"/>
    <property type="molecule type" value="Genomic_DNA"/>
</dbReference>
<feature type="compositionally biased region" description="Acidic residues" evidence="1">
    <location>
        <begin position="71"/>
        <end position="88"/>
    </location>
</feature>
<proteinExistence type="predicted"/>
<evidence type="ECO:0000313" key="2">
    <source>
        <dbReference type="EMBL" id="KAJ5196149.1"/>
    </source>
</evidence>
<sequence>MASSQPGNPLDDEGNETTDSPETDHDDSEDRPDDLDAEEEIAPEHDSDDDDDDELDTRGCVPDSEDHVESEWAVEEDEGDDNEDDDSDDGNKLTISRPTISEPFGPTNPYDLESEDVCLERCDRRLANATEFLKVKTNEVDWDGKMSPETWVYRGFKQAMERSSAEKIIQIFKEVIPASTRAILGRSTLTHEDIMALPIVDNSVARPGVYVICLTQSEDQHPEYFGALCLPSCQVHANFGTKLLDDRRLPNKEIVMYLYCYAKKYGLVPSYWQIAIFPERLEEIDFPHTDTRWLVRMLEHVVILLLDTYGPSQTNPHKQRYGYTEEMYLGTLAQCGIPLSIFHPLNHAMPLKQKCGWTVGARVCQNCESQTTTSNGWYYDPTACEVAVLYNFSACYWYRFRHGTARPPELFVGLKARPTSGPCSNCQATDSAQWEWHPRDKNHVICSKCRSHWTSTVQTVV</sequence>
<name>A0A9W9MBW7_9EURO</name>
<dbReference type="Proteomes" id="UP001150942">
    <property type="component" value="Unassembled WGS sequence"/>
</dbReference>
<reference evidence="2" key="2">
    <citation type="journal article" date="2023" name="IMA Fungus">
        <title>Comparative genomic study of the Penicillium genus elucidates a diverse pangenome and 15 lateral gene transfer events.</title>
        <authorList>
            <person name="Petersen C."/>
            <person name="Sorensen T."/>
            <person name="Nielsen M.R."/>
            <person name="Sondergaard T.E."/>
            <person name="Sorensen J.L."/>
            <person name="Fitzpatrick D.A."/>
            <person name="Frisvad J.C."/>
            <person name="Nielsen K.L."/>
        </authorList>
    </citation>
    <scope>NUCLEOTIDE SEQUENCE</scope>
    <source>
        <strain evidence="2">IBT 20477</strain>
    </source>
</reference>
<feature type="compositionally biased region" description="Acidic residues" evidence="1">
    <location>
        <begin position="10"/>
        <end position="55"/>
    </location>
</feature>
<protein>
    <recommendedName>
        <fullName evidence="4">GATA-type domain-containing protein</fullName>
    </recommendedName>
</protein>
<organism evidence="2 3">
    <name type="scientific">Penicillium cf. viridicatum</name>
    <dbReference type="NCBI Taxonomy" id="2972119"/>
    <lineage>
        <taxon>Eukaryota</taxon>
        <taxon>Fungi</taxon>
        <taxon>Dikarya</taxon>
        <taxon>Ascomycota</taxon>
        <taxon>Pezizomycotina</taxon>
        <taxon>Eurotiomycetes</taxon>
        <taxon>Eurotiomycetidae</taxon>
        <taxon>Eurotiales</taxon>
        <taxon>Aspergillaceae</taxon>
        <taxon>Penicillium</taxon>
    </lineage>
</organism>
<accession>A0A9W9MBW7</accession>
<feature type="region of interest" description="Disordered" evidence="1">
    <location>
        <begin position="1"/>
        <end position="111"/>
    </location>
</feature>
<dbReference type="OrthoDB" id="4364980at2759"/>
<evidence type="ECO:0000256" key="1">
    <source>
        <dbReference type="SAM" id="MobiDB-lite"/>
    </source>
</evidence>
<reference evidence="2" key="1">
    <citation type="submission" date="2022-11" db="EMBL/GenBank/DDBJ databases">
        <authorList>
            <person name="Petersen C."/>
        </authorList>
    </citation>
    <scope>NUCLEOTIDE SEQUENCE</scope>
    <source>
        <strain evidence="2">IBT 20477</strain>
    </source>
</reference>